<evidence type="ECO:0000256" key="6">
    <source>
        <dbReference type="ARBA" id="ARBA00022692"/>
    </source>
</evidence>
<accession>A0A2L1GPQ6</accession>
<keyword evidence="7" id="KW-0029">Amino-acid transport</keyword>
<keyword evidence="8 10" id="KW-1133">Transmembrane helix</keyword>
<dbReference type="PANTHER" id="PTHR30614:SF20">
    <property type="entry name" value="GLUTAMINE TRANSPORT SYSTEM PERMEASE PROTEIN GLNP"/>
    <property type="match status" value="1"/>
</dbReference>
<comment type="subcellular location">
    <subcellularLocation>
        <location evidence="2">Cell inner membrane</location>
        <topology evidence="2">Multi-pass membrane protein</topology>
    </subcellularLocation>
    <subcellularLocation>
        <location evidence="10">Cell membrane</location>
        <topology evidence="10">Multi-pass membrane protein</topology>
    </subcellularLocation>
</comment>
<feature type="domain" description="ABC transmembrane type-1" evidence="11">
    <location>
        <begin position="64"/>
        <end position="281"/>
    </location>
</feature>
<dbReference type="InterPro" id="IPR000515">
    <property type="entry name" value="MetI-like"/>
</dbReference>
<keyword evidence="13" id="KW-1185">Reference proteome</keyword>
<feature type="transmembrane region" description="Helical" evidence="10">
    <location>
        <begin position="110"/>
        <end position="132"/>
    </location>
</feature>
<feature type="transmembrane region" description="Helical" evidence="10">
    <location>
        <begin position="70"/>
        <end position="90"/>
    </location>
</feature>
<dbReference type="KEGG" id="deo:CAY53_09435"/>
<dbReference type="RefSeq" id="WP_104936904.1">
    <property type="nucleotide sequence ID" value="NZ_CP021255.1"/>
</dbReference>
<dbReference type="Pfam" id="PF00528">
    <property type="entry name" value="BPD_transp_1"/>
    <property type="match status" value="1"/>
</dbReference>
<evidence type="ECO:0000256" key="3">
    <source>
        <dbReference type="ARBA" id="ARBA00010072"/>
    </source>
</evidence>
<keyword evidence="4 10" id="KW-0813">Transport</keyword>
<dbReference type="GO" id="GO:0006865">
    <property type="term" value="P:amino acid transport"/>
    <property type="evidence" value="ECO:0007669"/>
    <property type="project" value="UniProtKB-KW"/>
</dbReference>
<dbReference type="OrthoDB" id="5365894at2"/>
<evidence type="ECO:0000256" key="8">
    <source>
        <dbReference type="ARBA" id="ARBA00022989"/>
    </source>
</evidence>
<evidence type="ECO:0000313" key="12">
    <source>
        <dbReference type="EMBL" id="AVD71663.1"/>
    </source>
</evidence>
<dbReference type="InterPro" id="IPR035906">
    <property type="entry name" value="MetI-like_sf"/>
</dbReference>
<dbReference type="EMBL" id="CP021255">
    <property type="protein sequence ID" value="AVD71663.1"/>
    <property type="molecule type" value="Genomic_DNA"/>
</dbReference>
<evidence type="ECO:0000256" key="9">
    <source>
        <dbReference type="ARBA" id="ARBA00023136"/>
    </source>
</evidence>
<comment type="function">
    <text evidence="1">Part of the binding-protein-dependent transport system for glutamine; probably responsible for the translocation of the substrate across the membrane.</text>
</comment>
<protein>
    <recommendedName>
        <fullName evidence="11">ABC transmembrane type-1 domain-containing protein</fullName>
    </recommendedName>
</protein>
<dbReference type="AlphaFoldDB" id="A0A2L1GPQ6"/>
<dbReference type="SUPFAM" id="SSF161098">
    <property type="entry name" value="MetI-like"/>
    <property type="match status" value="1"/>
</dbReference>
<evidence type="ECO:0000256" key="2">
    <source>
        <dbReference type="ARBA" id="ARBA00004429"/>
    </source>
</evidence>
<comment type="similarity">
    <text evidence="3">Belongs to the binding-protein-dependent transport system permease family. HisMQ subfamily.</text>
</comment>
<feature type="transmembrane region" description="Helical" evidence="10">
    <location>
        <begin position="262"/>
        <end position="285"/>
    </location>
</feature>
<dbReference type="NCBIfam" id="TIGR01726">
    <property type="entry name" value="HEQRo_perm_3TM"/>
    <property type="match status" value="1"/>
</dbReference>
<evidence type="ECO:0000256" key="10">
    <source>
        <dbReference type="RuleBase" id="RU363032"/>
    </source>
</evidence>
<reference evidence="12 13" key="1">
    <citation type="journal article" date="2018" name="MBio">
        <title>Insights into the evolution of host association through the isolation and characterization of a novel human periodontal pathobiont, Desulfobulbus oralis.</title>
        <authorList>
            <person name="Cross K.L."/>
            <person name="Chirania P."/>
            <person name="Xiong W."/>
            <person name="Beall C.J."/>
            <person name="Elkins J.G."/>
            <person name="Giannone R.J."/>
            <person name="Griffen A.L."/>
            <person name="Guss A.M."/>
            <person name="Hettich R.L."/>
            <person name="Joshi S.S."/>
            <person name="Mokrzan E.M."/>
            <person name="Martin R.K."/>
            <person name="Zhulin I.B."/>
            <person name="Leys E.J."/>
            <person name="Podar M."/>
        </authorList>
    </citation>
    <scope>NUCLEOTIDE SEQUENCE [LARGE SCALE GENOMIC DNA]</scope>
    <source>
        <strain evidence="12 13">ORNL</strain>
    </source>
</reference>
<evidence type="ECO:0000256" key="5">
    <source>
        <dbReference type="ARBA" id="ARBA00022475"/>
    </source>
</evidence>
<dbReference type="CDD" id="cd06261">
    <property type="entry name" value="TM_PBP2"/>
    <property type="match status" value="1"/>
</dbReference>
<keyword evidence="9 10" id="KW-0472">Membrane</keyword>
<evidence type="ECO:0000256" key="7">
    <source>
        <dbReference type="ARBA" id="ARBA00022970"/>
    </source>
</evidence>
<evidence type="ECO:0000256" key="1">
    <source>
        <dbReference type="ARBA" id="ARBA00003159"/>
    </source>
</evidence>
<dbReference type="InterPro" id="IPR010065">
    <property type="entry name" value="AA_ABC_transptr_permease_3TM"/>
</dbReference>
<evidence type="ECO:0000313" key="13">
    <source>
        <dbReference type="Proteomes" id="UP000239867"/>
    </source>
</evidence>
<name>A0A2L1GPQ6_9BACT</name>
<evidence type="ECO:0000256" key="4">
    <source>
        <dbReference type="ARBA" id="ARBA00022448"/>
    </source>
</evidence>
<dbReference type="GO" id="GO:0022857">
    <property type="term" value="F:transmembrane transporter activity"/>
    <property type="evidence" value="ECO:0007669"/>
    <property type="project" value="InterPro"/>
</dbReference>
<keyword evidence="6 10" id="KW-0812">Transmembrane</keyword>
<dbReference type="InterPro" id="IPR043429">
    <property type="entry name" value="ArtM/GltK/GlnP/TcyL/YhdX-like"/>
</dbReference>
<sequence>MKKSGPEWGWLDALLLLLLAGAGAWLAYRAAVELEYHWHWEAIPQYLLRRGDQGWAAGSLTQGLWCTLRLSFWAALLALPLGLAAALARLGRLLYLRLLARTLIELLRNLPPLVLLFLGYYFLADPFAALLADDWPRWAEAHPSLAHLAARLWAPPAELAPFLAALMTLALLESAYVAEILRAGIQSIHRGQWDACQALGLGRWQAYRHVILPQALRRVLPPLAGQMVSLVKDSAMVSVLAIQDLTWQGSQIMASTYLSFEVWLTVAALYLVLTLPCSCLSEYLYRRLNRRLC</sequence>
<organism evidence="12 13">
    <name type="scientific">Desulfobulbus oralis</name>
    <dbReference type="NCBI Taxonomy" id="1986146"/>
    <lineage>
        <taxon>Bacteria</taxon>
        <taxon>Pseudomonadati</taxon>
        <taxon>Thermodesulfobacteriota</taxon>
        <taxon>Desulfobulbia</taxon>
        <taxon>Desulfobulbales</taxon>
        <taxon>Desulfobulbaceae</taxon>
        <taxon>Desulfobulbus</taxon>
    </lineage>
</organism>
<keyword evidence="5" id="KW-1003">Cell membrane</keyword>
<dbReference type="GO" id="GO:0043190">
    <property type="term" value="C:ATP-binding cassette (ABC) transporter complex"/>
    <property type="evidence" value="ECO:0007669"/>
    <property type="project" value="InterPro"/>
</dbReference>
<dbReference type="Gene3D" id="1.10.3720.10">
    <property type="entry name" value="MetI-like"/>
    <property type="match status" value="1"/>
</dbReference>
<dbReference type="PROSITE" id="PS50928">
    <property type="entry name" value="ABC_TM1"/>
    <property type="match status" value="1"/>
</dbReference>
<proteinExistence type="inferred from homology"/>
<dbReference type="Proteomes" id="UP000239867">
    <property type="component" value="Chromosome"/>
</dbReference>
<gene>
    <name evidence="12" type="ORF">CAY53_09435</name>
</gene>
<dbReference type="PANTHER" id="PTHR30614">
    <property type="entry name" value="MEMBRANE COMPONENT OF AMINO ACID ABC TRANSPORTER"/>
    <property type="match status" value="1"/>
</dbReference>
<evidence type="ECO:0000259" key="11">
    <source>
        <dbReference type="PROSITE" id="PS50928"/>
    </source>
</evidence>